<dbReference type="GO" id="GO:0006412">
    <property type="term" value="P:translation"/>
    <property type="evidence" value="ECO:0007669"/>
    <property type="project" value="UniProtKB-UniRule"/>
</dbReference>
<organism evidence="2 3">
    <name type="scientific">Eiseniibacteriota bacterium</name>
    <dbReference type="NCBI Taxonomy" id="2212470"/>
    <lineage>
        <taxon>Bacteria</taxon>
        <taxon>Candidatus Eiseniibacteriota</taxon>
    </lineage>
</organism>
<gene>
    <name evidence="1 2" type="primary">gatC</name>
    <name evidence="2" type="ORF">E6K81_07885</name>
</gene>
<dbReference type="Gene3D" id="1.10.20.60">
    <property type="entry name" value="Glu-tRNAGln amidotransferase C subunit, N-terminal domain"/>
    <property type="match status" value="1"/>
</dbReference>
<dbReference type="Proteomes" id="UP000319771">
    <property type="component" value="Unassembled WGS sequence"/>
</dbReference>
<dbReference type="InterPro" id="IPR003837">
    <property type="entry name" value="GatC"/>
</dbReference>
<comment type="caution">
    <text evidence="2">The sequence shown here is derived from an EMBL/GenBank/DDBJ whole genome shotgun (WGS) entry which is preliminary data.</text>
</comment>
<comment type="subunit">
    <text evidence="1">Heterotrimer of A, B and C subunits.</text>
</comment>
<keyword evidence="1" id="KW-0648">Protein biosynthesis</keyword>
<dbReference type="Pfam" id="PF02686">
    <property type="entry name" value="GatC"/>
    <property type="match status" value="1"/>
</dbReference>
<dbReference type="AlphaFoldDB" id="A0A538U8R8"/>
<comment type="function">
    <text evidence="1">Allows the formation of correctly charged Asn-tRNA(Asn) or Gln-tRNA(Gln) through the transamidation of misacylated Asp-tRNA(Asn) or Glu-tRNA(Gln) in organisms which lack either or both of asparaginyl-tRNA or glutaminyl-tRNA synthetases. The reaction takes place in the presence of glutamine and ATP through an activated phospho-Asp-tRNA(Asn) or phospho-Glu-tRNA(Gln).</text>
</comment>
<sequence length="99" mass="10663">MSIQRDDVQKIAELARLEIPAERVERVARELSAVLDYAASLGQLDLTGCEPTAFAPVLAPLRADALDGRRLTPEQALAQAPEGEGGFFLVPPIVENLNP</sequence>
<evidence type="ECO:0000313" key="2">
    <source>
        <dbReference type="EMBL" id="TMQ72257.1"/>
    </source>
</evidence>
<dbReference type="PANTHER" id="PTHR15004">
    <property type="entry name" value="GLUTAMYL-TRNA(GLN) AMIDOTRANSFERASE SUBUNIT C, MITOCHONDRIAL"/>
    <property type="match status" value="1"/>
</dbReference>
<dbReference type="GO" id="GO:0050566">
    <property type="term" value="F:asparaginyl-tRNA synthase (glutamine-hydrolyzing) activity"/>
    <property type="evidence" value="ECO:0007669"/>
    <property type="project" value="RHEA"/>
</dbReference>
<dbReference type="GO" id="GO:0070681">
    <property type="term" value="P:glutaminyl-tRNAGln biosynthesis via transamidation"/>
    <property type="evidence" value="ECO:0007669"/>
    <property type="project" value="TreeGrafter"/>
</dbReference>
<keyword evidence="2" id="KW-0808">Transferase</keyword>
<dbReference type="GO" id="GO:0005524">
    <property type="term" value="F:ATP binding"/>
    <property type="evidence" value="ECO:0007669"/>
    <property type="project" value="UniProtKB-KW"/>
</dbReference>
<dbReference type="PANTHER" id="PTHR15004:SF0">
    <property type="entry name" value="GLUTAMYL-TRNA(GLN) AMIDOTRANSFERASE SUBUNIT C, MITOCHONDRIAL"/>
    <property type="match status" value="1"/>
</dbReference>
<keyword evidence="1" id="KW-0547">Nucleotide-binding</keyword>
<comment type="similarity">
    <text evidence="1">Belongs to the GatC family.</text>
</comment>
<keyword evidence="1" id="KW-0067">ATP-binding</keyword>
<proteinExistence type="inferred from homology"/>
<keyword evidence="1" id="KW-0436">Ligase</keyword>
<reference evidence="2 3" key="1">
    <citation type="journal article" date="2019" name="Nat. Microbiol.">
        <title>Mediterranean grassland soil C-N compound turnover is dependent on rainfall and depth, and is mediated by genomically divergent microorganisms.</title>
        <authorList>
            <person name="Diamond S."/>
            <person name="Andeer P.F."/>
            <person name="Li Z."/>
            <person name="Crits-Christoph A."/>
            <person name="Burstein D."/>
            <person name="Anantharaman K."/>
            <person name="Lane K.R."/>
            <person name="Thomas B.C."/>
            <person name="Pan C."/>
            <person name="Northen T.R."/>
            <person name="Banfield J.F."/>
        </authorList>
    </citation>
    <scope>NUCLEOTIDE SEQUENCE [LARGE SCALE GENOMIC DNA]</scope>
    <source>
        <strain evidence="2">WS_11</strain>
    </source>
</reference>
<dbReference type="InterPro" id="IPR036113">
    <property type="entry name" value="Asp/Glu-ADT_sf_sub_c"/>
</dbReference>
<dbReference type="EMBL" id="VBPB01000114">
    <property type="protein sequence ID" value="TMQ72257.1"/>
    <property type="molecule type" value="Genomic_DNA"/>
</dbReference>
<comment type="catalytic activity">
    <reaction evidence="1">
        <text>L-glutamyl-tRNA(Gln) + L-glutamine + ATP + H2O = L-glutaminyl-tRNA(Gln) + L-glutamate + ADP + phosphate + H(+)</text>
        <dbReference type="Rhea" id="RHEA:17521"/>
        <dbReference type="Rhea" id="RHEA-COMP:9681"/>
        <dbReference type="Rhea" id="RHEA-COMP:9684"/>
        <dbReference type="ChEBI" id="CHEBI:15377"/>
        <dbReference type="ChEBI" id="CHEBI:15378"/>
        <dbReference type="ChEBI" id="CHEBI:29985"/>
        <dbReference type="ChEBI" id="CHEBI:30616"/>
        <dbReference type="ChEBI" id="CHEBI:43474"/>
        <dbReference type="ChEBI" id="CHEBI:58359"/>
        <dbReference type="ChEBI" id="CHEBI:78520"/>
        <dbReference type="ChEBI" id="CHEBI:78521"/>
        <dbReference type="ChEBI" id="CHEBI:456216"/>
    </reaction>
</comment>
<comment type="catalytic activity">
    <reaction evidence="1">
        <text>L-aspartyl-tRNA(Asn) + L-glutamine + ATP + H2O = L-asparaginyl-tRNA(Asn) + L-glutamate + ADP + phosphate + 2 H(+)</text>
        <dbReference type="Rhea" id="RHEA:14513"/>
        <dbReference type="Rhea" id="RHEA-COMP:9674"/>
        <dbReference type="Rhea" id="RHEA-COMP:9677"/>
        <dbReference type="ChEBI" id="CHEBI:15377"/>
        <dbReference type="ChEBI" id="CHEBI:15378"/>
        <dbReference type="ChEBI" id="CHEBI:29985"/>
        <dbReference type="ChEBI" id="CHEBI:30616"/>
        <dbReference type="ChEBI" id="CHEBI:43474"/>
        <dbReference type="ChEBI" id="CHEBI:58359"/>
        <dbReference type="ChEBI" id="CHEBI:78515"/>
        <dbReference type="ChEBI" id="CHEBI:78516"/>
        <dbReference type="ChEBI" id="CHEBI:456216"/>
    </reaction>
</comment>
<protein>
    <recommendedName>
        <fullName evidence="1">Aspartyl/glutamyl-tRNA(Asn/Gln) amidotransferase subunit C</fullName>
        <shortName evidence="1">Asp/Glu-ADT subunit C</shortName>
        <ecNumber evidence="1">6.3.5.-</ecNumber>
    </recommendedName>
</protein>
<evidence type="ECO:0000256" key="1">
    <source>
        <dbReference type="HAMAP-Rule" id="MF_00122"/>
    </source>
</evidence>
<dbReference type="GO" id="GO:0006450">
    <property type="term" value="P:regulation of translational fidelity"/>
    <property type="evidence" value="ECO:0007669"/>
    <property type="project" value="InterPro"/>
</dbReference>
<name>A0A538U8R8_UNCEI</name>
<evidence type="ECO:0000313" key="3">
    <source>
        <dbReference type="Proteomes" id="UP000319771"/>
    </source>
</evidence>
<dbReference type="GO" id="GO:0050567">
    <property type="term" value="F:glutaminyl-tRNA synthase (glutamine-hydrolyzing) activity"/>
    <property type="evidence" value="ECO:0007669"/>
    <property type="project" value="UniProtKB-UniRule"/>
</dbReference>
<dbReference type="GO" id="GO:0016740">
    <property type="term" value="F:transferase activity"/>
    <property type="evidence" value="ECO:0007669"/>
    <property type="project" value="UniProtKB-KW"/>
</dbReference>
<dbReference type="HAMAP" id="MF_00122">
    <property type="entry name" value="GatC"/>
    <property type="match status" value="1"/>
</dbReference>
<dbReference type="EC" id="6.3.5.-" evidence="1"/>
<accession>A0A538U8R8</accession>
<dbReference type="SUPFAM" id="SSF141000">
    <property type="entry name" value="Glu-tRNAGln amidotransferase C subunit"/>
    <property type="match status" value="1"/>
</dbReference>
<dbReference type="NCBIfam" id="TIGR00135">
    <property type="entry name" value="gatC"/>
    <property type="match status" value="1"/>
</dbReference>